<accession>A0A2K2CRC3</accession>
<dbReference type="EnsemblPlants" id="PNT64581">
    <property type="protein sequence ID" value="PNT64581"/>
    <property type="gene ID" value="BRADI_4g30376v3"/>
</dbReference>
<sequence length="207" mass="24043">MGNESSRALMATSPLRNIACQRDQHVSEPHQCRQRLKAPTLGTRRGRKDEEKGGNGTSHFPSSPMSFSFVGLLLNPAKCAVSALEASILSFSLAWLRRRLLRDFSFYASDRFQCKMHVQCVVDLDIFLINRRVFHCIKAKYKMHRCCLPHCGSHLLRIRTEQFGQRFCGTPRAFVLNEQQQWQKEEVGLSCRRETVRLLFRRRERDT</sequence>
<protein>
    <submittedName>
        <fullName evidence="2 3">Uncharacterized protein</fullName>
    </submittedName>
</protein>
<name>A0A2K2CRC3_BRADI</name>
<feature type="region of interest" description="Disordered" evidence="1">
    <location>
        <begin position="29"/>
        <end position="60"/>
    </location>
</feature>
<dbReference type="Proteomes" id="UP000008810">
    <property type="component" value="Chromosome 4"/>
</dbReference>
<dbReference type="EMBL" id="CM000883">
    <property type="protein sequence ID" value="PNT64581.1"/>
    <property type="molecule type" value="Genomic_DNA"/>
</dbReference>
<proteinExistence type="predicted"/>
<evidence type="ECO:0000256" key="1">
    <source>
        <dbReference type="SAM" id="MobiDB-lite"/>
    </source>
</evidence>
<reference evidence="3" key="3">
    <citation type="submission" date="2018-08" db="UniProtKB">
        <authorList>
            <consortium name="EnsemblPlants"/>
        </authorList>
    </citation>
    <scope>IDENTIFICATION</scope>
    <source>
        <strain evidence="3">cv. Bd21</strain>
    </source>
</reference>
<organism evidence="2">
    <name type="scientific">Brachypodium distachyon</name>
    <name type="common">Purple false brome</name>
    <name type="synonym">Trachynia distachya</name>
    <dbReference type="NCBI Taxonomy" id="15368"/>
    <lineage>
        <taxon>Eukaryota</taxon>
        <taxon>Viridiplantae</taxon>
        <taxon>Streptophyta</taxon>
        <taxon>Embryophyta</taxon>
        <taxon>Tracheophyta</taxon>
        <taxon>Spermatophyta</taxon>
        <taxon>Magnoliopsida</taxon>
        <taxon>Liliopsida</taxon>
        <taxon>Poales</taxon>
        <taxon>Poaceae</taxon>
        <taxon>BOP clade</taxon>
        <taxon>Pooideae</taxon>
        <taxon>Stipodae</taxon>
        <taxon>Brachypodieae</taxon>
        <taxon>Brachypodium</taxon>
    </lineage>
</organism>
<gene>
    <name evidence="2" type="ORF">BRADI_4g30376v3</name>
</gene>
<evidence type="ECO:0000313" key="2">
    <source>
        <dbReference type="EMBL" id="PNT64581.1"/>
    </source>
</evidence>
<dbReference type="InParanoid" id="A0A2K2CRC3"/>
<reference evidence="2 3" key="1">
    <citation type="journal article" date="2010" name="Nature">
        <title>Genome sequencing and analysis of the model grass Brachypodium distachyon.</title>
        <authorList>
            <consortium name="International Brachypodium Initiative"/>
        </authorList>
    </citation>
    <scope>NUCLEOTIDE SEQUENCE [LARGE SCALE GENOMIC DNA]</scope>
    <source>
        <strain evidence="2 3">Bd21</strain>
    </source>
</reference>
<dbReference type="Gramene" id="PNT64581">
    <property type="protein sequence ID" value="PNT64581"/>
    <property type="gene ID" value="BRADI_4g30376v3"/>
</dbReference>
<reference evidence="2" key="2">
    <citation type="submission" date="2017-06" db="EMBL/GenBank/DDBJ databases">
        <title>WGS assembly of Brachypodium distachyon.</title>
        <authorList>
            <consortium name="The International Brachypodium Initiative"/>
            <person name="Lucas S."/>
            <person name="Harmon-Smith M."/>
            <person name="Lail K."/>
            <person name="Tice H."/>
            <person name="Grimwood J."/>
            <person name="Bruce D."/>
            <person name="Barry K."/>
            <person name="Shu S."/>
            <person name="Lindquist E."/>
            <person name="Wang M."/>
            <person name="Pitluck S."/>
            <person name="Vogel J.P."/>
            <person name="Garvin D.F."/>
            <person name="Mockler T.C."/>
            <person name="Schmutz J."/>
            <person name="Rokhsar D."/>
            <person name="Bevan M.W."/>
        </authorList>
    </citation>
    <scope>NUCLEOTIDE SEQUENCE</scope>
    <source>
        <strain evidence="2">Bd21</strain>
    </source>
</reference>
<keyword evidence="4" id="KW-1185">Reference proteome</keyword>
<evidence type="ECO:0000313" key="3">
    <source>
        <dbReference type="EnsemblPlants" id="PNT64581"/>
    </source>
</evidence>
<evidence type="ECO:0000313" key="4">
    <source>
        <dbReference type="Proteomes" id="UP000008810"/>
    </source>
</evidence>
<dbReference type="AlphaFoldDB" id="A0A2K2CRC3"/>